<dbReference type="Gene3D" id="2.160.20.10">
    <property type="entry name" value="Single-stranded right-handed beta-helix, Pectin lyase-like"/>
    <property type="match status" value="4"/>
</dbReference>
<dbReference type="STRING" id="203124.Tery_0573"/>
<dbReference type="GO" id="GO:0006508">
    <property type="term" value="P:proteolysis"/>
    <property type="evidence" value="ECO:0007669"/>
    <property type="project" value="UniProtKB-KW"/>
</dbReference>
<dbReference type="Pfam" id="PF12770">
    <property type="entry name" value="CHAT"/>
    <property type="match status" value="1"/>
</dbReference>
<dbReference type="PANTHER" id="PTHR10098">
    <property type="entry name" value="RAPSYN-RELATED"/>
    <property type="match status" value="1"/>
</dbReference>
<feature type="compositionally biased region" description="Acidic residues" evidence="3">
    <location>
        <begin position="455"/>
        <end position="467"/>
    </location>
</feature>
<dbReference type="NCBIfam" id="TIGR01901">
    <property type="entry name" value="adhes_NPXG"/>
    <property type="match status" value="1"/>
</dbReference>
<dbReference type="eggNOG" id="COG4995">
    <property type="taxonomic scope" value="Bacteria"/>
</dbReference>
<dbReference type="EMBL" id="CP000393">
    <property type="protein sequence ID" value="ABG50018.1"/>
    <property type="molecule type" value="Genomic_DNA"/>
</dbReference>
<dbReference type="InterPro" id="IPR008638">
    <property type="entry name" value="FhaB/CdiA-like_TPS"/>
</dbReference>
<dbReference type="InterPro" id="IPR011050">
    <property type="entry name" value="Pectin_lyase_fold/virulence"/>
</dbReference>
<dbReference type="Gene3D" id="2.60.120.260">
    <property type="entry name" value="Galactose-binding domain-like"/>
    <property type="match status" value="1"/>
</dbReference>
<dbReference type="GO" id="GO:0004252">
    <property type="term" value="F:serine-type endopeptidase activity"/>
    <property type="evidence" value="ECO:0007669"/>
    <property type="project" value="InterPro"/>
</dbReference>
<dbReference type="PROSITE" id="PS51829">
    <property type="entry name" value="P_HOMO_B"/>
    <property type="match status" value="1"/>
</dbReference>
<dbReference type="HOGENOM" id="CLU_224734_0_0_3"/>
<dbReference type="eggNOG" id="COG3210">
    <property type="taxonomic scope" value="Bacteria"/>
</dbReference>
<dbReference type="InterPro" id="IPR002884">
    <property type="entry name" value="P_dom"/>
</dbReference>
<name>Q118Q6_TRIEI</name>
<dbReference type="SUPFAM" id="SSF49785">
    <property type="entry name" value="Galactose-binding domain-like"/>
    <property type="match status" value="1"/>
</dbReference>
<dbReference type="SUPFAM" id="SSF51126">
    <property type="entry name" value="Pectin lyase-like"/>
    <property type="match status" value="4"/>
</dbReference>
<feature type="region of interest" description="Disordered" evidence="3">
    <location>
        <begin position="400"/>
        <end position="496"/>
    </location>
</feature>
<evidence type="ECO:0000256" key="3">
    <source>
        <dbReference type="SAM" id="MobiDB-lite"/>
    </source>
</evidence>
<organism evidence="5">
    <name type="scientific">Trichodesmium erythraeum (strain IMS101)</name>
    <dbReference type="NCBI Taxonomy" id="203124"/>
    <lineage>
        <taxon>Bacteria</taxon>
        <taxon>Bacillati</taxon>
        <taxon>Cyanobacteriota</taxon>
        <taxon>Cyanophyceae</taxon>
        <taxon>Oscillatoriophycideae</taxon>
        <taxon>Oscillatoriales</taxon>
        <taxon>Microcoleaceae</taxon>
        <taxon>Trichodesmium</taxon>
    </lineage>
</organism>
<feature type="domain" description="P/Homo B" evidence="4">
    <location>
        <begin position="876"/>
        <end position="1030"/>
    </location>
</feature>
<feature type="compositionally biased region" description="Acidic residues" evidence="3">
    <location>
        <begin position="417"/>
        <end position="447"/>
    </location>
</feature>
<reference evidence="5" key="1">
    <citation type="submission" date="2006-06" db="EMBL/GenBank/DDBJ databases">
        <title>Complete sequence of Trichodesmium erythraeum IMS101.</title>
        <authorList>
            <consortium name="US DOE Joint Genome Institute"/>
            <person name="Copeland A."/>
            <person name="Lucas S."/>
            <person name="Lapidus A."/>
            <person name="Barry K."/>
            <person name="Detter J.C."/>
            <person name="Glavina del Rio T."/>
            <person name="Hammon N."/>
            <person name="Israni S."/>
            <person name="Dalin E."/>
            <person name="Tice H."/>
            <person name="Pitluck S."/>
            <person name="Kiss H."/>
            <person name="Munk A.C."/>
            <person name="Brettin T."/>
            <person name="Bruce D."/>
            <person name="Han C."/>
            <person name="Tapia R."/>
            <person name="Gilna P."/>
            <person name="Schmutz J."/>
            <person name="Larimer F."/>
            <person name="Land M."/>
            <person name="Hauser L."/>
            <person name="Kyrpides N."/>
            <person name="Kim E."/>
            <person name="Richardson P."/>
        </authorList>
    </citation>
    <scope>NUCLEOTIDE SEQUENCE [LARGE SCALE GENOMIC DNA]</scope>
    <source>
        <strain evidence="5">IMS101</strain>
    </source>
</reference>
<evidence type="ECO:0000259" key="4">
    <source>
        <dbReference type="PROSITE" id="PS51829"/>
    </source>
</evidence>
<protein>
    <submittedName>
        <fullName evidence="5">Filamentous haemagglutinin family outer membrane protein</fullName>
    </submittedName>
</protein>
<keyword evidence="2" id="KW-0378">Hydrolase</keyword>
<feature type="region of interest" description="Disordered" evidence="3">
    <location>
        <begin position="2844"/>
        <end position="2870"/>
    </location>
</feature>
<keyword evidence="1" id="KW-0645">Protease</keyword>
<proteinExistence type="predicted"/>
<feature type="region of interest" description="Disordered" evidence="3">
    <location>
        <begin position="2804"/>
        <end position="2828"/>
    </location>
</feature>
<feature type="compositionally biased region" description="Basic and acidic residues" evidence="3">
    <location>
        <begin position="238"/>
        <end position="252"/>
    </location>
</feature>
<sequence>MHSGQTANFVTTPDTRNVLGRVKGGASYINGLIQVLGSSSNLFLMNPAGIMFGPNASLNVPASFSVTTATGIGFDQNNFWFKAMGTNDYSNLVGNPSGYRFDVSKPGSIVNEGNLTLKPQGNLTLSGGTVVNTGELSSPGGNITVTAVEGGSTLKISQPGHLLSLEVPLEDGENISNIDPLSLPELLAGGGDIVEATSVVVKENGDVVLNGSNTMVAETPGTATISGKIDVSTTATSLKEKGRVPSQRKKEGAASPGKIDVPPSLKEKRDVAKAGKVNVWGDRVALIDTNIKADGKNGGGTVLIGGDFQGLGIVPNSQHTFVNNNSFISADAITNGDGGQVRIWSDGITNFAGNISAKGGTSSGNGGLVKIGGKEQLIFDGKVDVTAALGTKGRILLDPESVTVGEDNSEGEKEIVEDNSEVSETENTDNYDGEIIEDNSEVSETENTDNYNGEIVEDNSEVSETENTDNSTTKNTDNLEDKETENPLDPFAADENSDVTISADNLGELSGNVIIDADNDITINERIETDSSVELKAGRSININADIDTKSGNGNIDLLGNNDEMNLANRSDGKGSINQLDGTILNAGSGGINIKLGSLGEVGDINLGNLRTTGKVLVDANGGNIVRVSENSLINAGSVLFRTSGNGGIGFLGQPLRLDVQNLEAVSGSGGVFFDVGNVNIGGVSEDVVGIATFGGDVDIKSAGNVTLNETISSNEVVENNSEGGTTENTEVVDGGGGINIEAAGDIVATGSGIKGGGEAVSLSGTNIRINDEFDETSGDADVKLSATNDIVVEDIEDDVLEFMPGSGEIEFRADKDGDGFGLVKMLDNKPDVGSNPDIFENGADTIKTNGRGLTIAGAGLVLGNVDTSWLPIYSGGGELLKAIDVDEGGPIPPEGTEGTTTFTFTVDGDLGTVENIDVRFSAAYTHTGDLDVSLESPQGKVVQLFAGVGRWGDNFQDTVLDDNASRSIGISNAPFDGRYSPQGSLVDFNGENPKGIWTLKVKDTNIFSNLADGNLYRAGETAPWGTAIGTQLLLHNPLVKIAGGIESGKGGAINLEATHGDISVGNIRSLSEAANGGRIDLNANKDIITGLINSSSASVQGNGGAIDLDAGGNITTQSLNSRSYSWEGNSGNGGTIDLDAGGNITTQSLYSSSYSGSGNSGDGGAIDLDAGGDITTTQDLDSSSYSWESNLGNGGAIDLDAGGNITTQVLDSRSFSWEGNSGNGGAIDLDAGGNITTQILDSCSYSGSYDSGNGGAIDLVAGGDITTQNLYSDSFSRSGNSGNGGAIDLVAGGDITIQDLYSFSYSGSGNSGNGGDITLNAKQINPPEDGNAEKLTIYTFSAGKKESEEGKGGDVNITTNNLSNTDILTLSSHSGSGKVTIESQTQEPLQIKDSSIITSEKITITMPWGEEIQVETGDTQSGDVSINSSGDLNLSNVTIESDTESNQAAGDVNIYSRGNITLENTDIISTTNSQGNAGQITLESNQNIELTNNSKILANTEGTGNAGQINIEANKLILDQNTKLITETARAGNPGNINIQANTIDIGEGAKASTTVLTGSTSTGEGGNITINTNELNVTGKLGIFAETEASKNAGILRISPYKNNPDLDITFKNEGFISASTSSTGNGGNIFIKAPENINITGQGFIATKTSGTGNAGIIDIKTNNLRISNGVKINASTEDQGNAGEIKINTTDFTLEKGTSLTTETSSAGLAGNIEINTKNLTIGQNAQISATALEGASNKEAGGNITINANNLDISGKLGIFAETAGESPAGTLTLNPYKNNPNLNIEFKEKGFISARTTSSGNGGNINIQAPEKINITGDGKISAETTGSGNAGTINIQTENLNLSEQVAISAETNSQGQAGNIEINSQTVTIGKGTEISATAGKKATSTGDGGNITINTNDLEISGKLGIFAETKGASNAGTLTITPYQTNPDLNSKTDPNINITFTDQGFISASTKSLGKGGDINILAPENINITGDGRITVESEGSGDAGIINIETENLTIAENTKISASTSDSGNGGEIKINSSETFQLQGRILTETTGTGDGGIINIEAGEITAPNSKISAKTTDAGNAGTIDITAQGDITTGVVTSAAKNDIETADGGSISITSEQGKINATRAIQSFSEGGNAGNVTLKAQTDITANTISSHGKQEGGQITIRSETGNIDTSSGKFLANYSGGGDAGDITMEAPQGNITTNNIYSYADGDGGQINIKAGNNINIEGKSNIISASKSPSDGSSDMPGKGGDITLEAGNNINTRTAKIYSGANEGDTGKIDITADNAIETGKIDLVSGFVKEKEKVNENFTIIPKGEGEATQGKAGDIRLRSRNSTIDTTGGTINSRSPDGTGNIIINAKGNISTGKLEASALNPDKPTTGGDVNITSEQGEINATQNIETFSEQGIAGDVNITAFGQIQTNNISSQGMKRGGDINIRSDSESSIDAAGVLQTYSDAGTAGNVNLTSPGDVNISGIRSEGMEQGGDINIRSERGEINSTGDIDSYSKQGKGGYVKVDALERVNLANVSSYGMTESGDLIIQSQQAKVNTGNVTTQALEGKSGRIVINGTEVGTGNLSSIGTTSAGEIKVTATDGSIKTYNVEIRSDGTIGVLSLKATEDINTGDQTAIAGEGDVFIDNDAGDDLTTGDQTAITGEGDAFIDNDAGDDLTTGDQTAITGGGDVFIDNDAGDDLTTGDQTAITGGGDAFIDNHAGDELTTGDQTAITGGGDAFIDNDAGDDLTTGEKTVITGNVTATVTNFIQNDGVDQNLDTTVTNFIQNDGVNQNLDTTSVISNNNIPNNQVLNQENFSNNNNNNIENNSTTNSSNNKNILSNLTQSQRSELISNSTLSNNNQTTNTNTAQEQTESSINSTTDTQKILNIIDTVNTNSLTVATGSDQVITMLEQNLTNEYSNYFGTDFKEQFINQKTPREILTDMAAKTGKESAVVYINAYPEELQIILYTKDGQPILKTIPEANRKKLEKVVINFLKLTTSPAYRDFNSYLSPAKQLYDWFIAPISAELEAANIDTLLFSMGEGLRILPVAALHDGKQFLIEKYSLSLIPSISLMDTNYRPLQGTQVLAMGASKFINEKPLPAVPVEIETISEQLWEGSKFLNEEFTKNNLLTQRKNYPYPIIHLATHATFNRGKPSNSYIQLWGNEQIKLDQVRELGWSTPSVDLLVLSACRTAVGNREAELGFAGLAVAAGVKSALTSLWTVSDEGTLALMTEFYTHLNNVSIKAEALRQAQLAMLQGQVLITGGELRGSSTRGGVELPSAFANVNNQNLSHPYYWAGFTMVGSPW</sequence>
<dbReference type="Pfam" id="PF01483">
    <property type="entry name" value="P_proprotein"/>
    <property type="match status" value="1"/>
</dbReference>
<dbReference type="InterPro" id="IPR024983">
    <property type="entry name" value="CHAT_dom"/>
</dbReference>
<dbReference type="InterPro" id="IPR012334">
    <property type="entry name" value="Pectin_lyas_fold"/>
</dbReference>
<dbReference type="KEGG" id="ter:Tery_0573"/>
<evidence type="ECO:0000256" key="2">
    <source>
        <dbReference type="ARBA" id="ARBA00022801"/>
    </source>
</evidence>
<dbReference type="SMART" id="SM00912">
    <property type="entry name" value="Haemagg_act"/>
    <property type="match status" value="1"/>
</dbReference>
<gene>
    <name evidence="5" type="ordered locus">Tery_0573</name>
</gene>
<dbReference type="InterPro" id="IPR008979">
    <property type="entry name" value="Galactose-bd-like_sf"/>
</dbReference>
<feature type="region of interest" description="Disordered" evidence="3">
    <location>
        <begin position="236"/>
        <end position="263"/>
    </location>
</feature>
<evidence type="ECO:0000256" key="1">
    <source>
        <dbReference type="ARBA" id="ARBA00022670"/>
    </source>
</evidence>
<feature type="compositionally biased region" description="Low complexity" evidence="3">
    <location>
        <begin position="2844"/>
        <end position="2865"/>
    </location>
</feature>
<evidence type="ECO:0000313" key="5">
    <source>
        <dbReference type="EMBL" id="ABG50018.1"/>
    </source>
</evidence>
<accession>Q118Q6</accession>